<dbReference type="SMART" id="SM00320">
    <property type="entry name" value="WD40"/>
    <property type="match status" value="7"/>
</dbReference>
<dbReference type="PRINTS" id="PR00320">
    <property type="entry name" value="GPROTEINBRPT"/>
</dbReference>
<dbReference type="Gene3D" id="3.30.200.20">
    <property type="entry name" value="Phosphorylase Kinase, domain 1"/>
    <property type="match status" value="1"/>
</dbReference>
<evidence type="ECO:0000259" key="8">
    <source>
        <dbReference type="PROSITE" id="PS50011"/>
    </source>
</evidence>
<dbReference type="CDD" id="cd14014">
    <property type="entry name" value="STKc_PknB_like"/>
    <property type="match status" value="1"/>
</dbReference>
<keyword evidence="4 6" id="KW-0067">ATP-binding</keyword>
<dbReference type="Gene3D" id="2.130.10.10">
    <property type="entry name" value="YVTN repeat-like/Quinoprotein amine dehydrogenase"/>
    <property type="match status" value="3"/>
</dbReference>
<dbReference type="PANTHER" id="PTHR19879:SF9">
    <property type="entry name" value="TRANSCRIPTION INITIATION FACTOR TFIID SUBUNIT 5"/>
    <property type="match status" value="1"/>
</dbReference>
<dbReference type="PANTHER" id="PTHR19879">
    <property type="entry name" value="TRANSCRIPTION INITIATION FACTOR TFIID"/>
    <property type="match status" value="1"/>
</dbReference>
<accession>A0A2T0PSH6</accession>
<evidence type="ECO:0000256" key="3">
    <source>
        <dbReference type="ARBA" id="ARBA00022741"/>
    </source>
</evidence>
<proteinExistence type="predicted"/>
<dbReference type="InterPro" id="IPR011009">
    <property type="entry name" value="Kinase-like_dom_sf"/>
</dbReference>
<keyword evidence="1 5" id="KW-0853">WD repeat</keyword>
<dbReference type="AlphaFoldDB" id="A0A2T0PSH6"/>
<dbReference type="SUPFAM" id="SSF56112">
    <property type="entry name" value="Protein kinase-like (PK-like)"/>
    <property type="match status" value="1"/>
</dbReference>
<reference evidence="9 10" key="1">
    <citation type="submission" date="2018-03" db="EMBL/GenBank/DDBJ databases">
        <title>Genomic Encyclopedia of Archaeal and Bacterial Type Strains, Phase II (KMG-II): from individual species to whole genera.</title>
        <authorList>
            <person name="Goeker M."/>
        </authorList>
    </citation>
    <scope>NUCLEOTIDE SEQUENCE [LARGE SCALE GENOMIC DNA]</scope>
    <source>
        <strain evidence="9 10">DSM 45601</strain>
    </source>
</reference>
<name>A0A2T0PSH6_9ACTN</name>
<dbReference type="InterPro" id="IPR001680">
    <property type="entry name" value="WD40_rpt"/>
</dbReference>
<keyword evidence="10" id="KW-1185">Reference proteome</keyword>
<keyword evidence="3 6" id="KW-0547">Nucleotide-binding</keyword>
<dbReference type="PROSITE" id="PS50011">
    <property type="entry name" value="PROTEIN_KINASE_DOM"/>
    <property type="match status" value="1"/>
</dbReference>
<feature type="repeat" description="WD" evidence="5">
    <location>
        <begin position="518"/>
        <end position="550"/>
    </location>
</feature>
<feature type="repeat" description="WD" evidence="5">
    <location>
        <begin position="649"/>
        <end position="690"/>
    </location>
</feature>
<evidence type="ECO:0000256" key="5">
    <source>
        <dbReference type="PROSITE-ProRule" id="PRU00221"/>
    </source>
</evidence>
<dbReference type="PROSITE" id="PS50082">
    <property type="entry name" value="WD_REPEATS_2"/>
    <property type="match status" value="6"/>
</dbReference>
<dbReference type="PROSITE" id="PS00107">
    <property type="entry name" value="PROTEIN_KINASE_ATP"/>
    <property type="match status" value="1"/>
</dbReference>
<feature type="repeat" description="WD" evidence="5">
    <location>
        <begin position="474"/>
        <end position="507"/>
    </location>
</feature>
<evidence type="ECO:0000256" key="7">
    <source>
        <dbReference type="SAM" id="MobiDB-lite"/>
    </source>
</evidence>
<feature type="binding site" evidence="6">
    <location>
        <position position="42"/>
    </location>
    <ligand>
        <name>ATP</name>
        <dbReference type="ChEBI" id="CHEBI:30616"/>
    </ligand>
</feature>
<feature type="repeat" description="WD" evidence="5">
    <location>
        <begin position="691"/>
        <end position="732"/>
    </location>
</feature>
<dbReference type="InterPro" id="IPR036322">
    <property type="entry name" value="WD40_repeat_dom_sf"/>
</dbReference>
<feature type="repeat" description="WD" evidence="5">
    <location>
        <begin position="749"/>
        <end position="781"/>
    </location>
</feature>
<dbReference type="OrthoDB" id="951193at2"/>
<dbReference type="CDD" id="cd00200">
    <property type="entry name" value="WD40"/>
    <property type="match status" value="1"/>
</dbReference>
<feature type="compositionally biased region" description="Low complexity" evidence="7">
    <location>
        <begin position="357"/>
        <end position="378"/>
    </location>
</feature>
<dbReference type="Proteomes" id="UP000237846">
    <property type="component" value="Unassembled WGS sequence"/>
</dbReference>
<comment type="caution">
    <text evidence="9">The sequence shown here is derived from an EMBL/GenBank/DDBJ whole genome shotgun (WGS) entry which is preliminary data.</text>
</comment>
<feature type="compositionally biased region" description="Pro residues" evidence="7">
    <location>
        <begin position="300"/>
        <end position="320"/>
    </location>
</feature>
<dbReference type="InterPro" id="IPR000719">
    <property type="entry name" value="Prot_kinase_dom"/>
</dbReference>
<sequence>MQPLTADDPEHIGGHRLLARLGQGGMGLVYLARTPTRAVAVKVILGEVLRDPSFRDRFAREIALAERVRGPYTAAVIDADPHAGRPWLATEYVPGPSLHDAVAEAGPLPEPALRVLAAGLAEALRSVHRAGIIHRDLKPPNVLLAADAPRVIDFGIAKAAHESTATPLTPTGGLIGTPGYMSPEQILGHELTERSDVFALGGVLYYAATGRPPFGTGDFRAVFHRILEQQPSYDGLPGALREPVAACLAKEPEGRPGTGELLDLIGDVDLAGTADWLPAPVRELAEAARRELRERSAGAPRPPVRADPEPTAAPPDPAAPDPAQSASATVPSTADDADARTLAEPTAPGTRAAPTLAESTRTAPATRAETAAPGRTAGPEGGAPGRPTGPEAGVSGRPVRPGAAPPDTGPGPADRPGGADGRVPPPLPPRRAPWRTVAAGAAVLALAAAVLVVWSPFGAGAPDGAPDPVEAAHFDAHEGHLTTYTIASSPDGDLLATGGTDGVVRVWRTGSWEEEAELTAHGDWVHTARFSPNGELLATGGRDGRVRLWDTGDWTQTGELRHDSAVYALAFSPDGDRIATGLAENDDGAGAGAAVWGLESGERAARLDGHTDTVRSVAFSPDGRTVATGSSDDTVRLWDAGSGEQLAVIDDHPATVETVAFSPDGSLLVSTDNDGAVLVHDAATRERVALLSGHTAMVEASAFSPDGTLLATGSDDETVRLWSTDTWEQLHVLDAEQRGFLGLRSGSRVTALSFSPDGTGLAAGVEEGGVQIWRLTGDEES</sequence>
<evidence type="ECO:0000313" key="10">
    <source>
        <dbReference type="Proteomes" id="UP000237846"/>
    </source>
</evidence>
<organism evidence="9 10">
    <name type="scientific">Allonocardiopsis opalescens</name>
    <dbReference type="NCBI Taxonomy" id="1144618"/>
    <lineage>
        <taxon>Bacteria</taxon>
        <taxon>Bacillati</taxon>
        <taxon>Actinomycetota</taxon>
        <taxon>Actinomycetes</taxon>
        <taxon>Streptosporangiales</taxon>
        <taxon>Allonocardiopsis</taxon>
    </lineage>
</organism>
<dbReference type="SMART" id="SM00220">
    <property type="entry name" value="S_TKc"/>
    <property type="match status" value="1"/>
</dbReference>
<dbReference type="RefSeq" id="WP_106253572.1">
    <property type="nucleotide sequence ID" value="NZ_PVZC01000013.1"/>
</dbReference>
<dbReference type="SUPFAM" id="SSF50978">
    <property type="entry name" value="WD40 repeat-like"/>
    <property type="match status" value="1"/>
</dbReference>
<dbReference type="GO" id="GO:0005524">
    <property type="term" value="F:ATP binding"/>
    <property type="evidence" value="ECO:0007669"/>
    <property type="project" value="UniProtKB-UniRule"/>
</dbReference>
<feature type="region of interest" description="Disordered" evidence="7">
    <location>
        <begin position="289"/>
        <end position="431"/>
    </location>
</feature>
<gene>
    <name evidence="9" type="ORF">CLV72_11342</name>
</gene>
<dbReference type="EMBL" id="PVZC01000013">
    <property type="protein sequence ID" value="PRX91857.1"/>
    <property type="molecule type" value="Genomic_DNA"/>
</dbReference>
<dbReference type="InterPro" id="IPR008271">
    <property type="entry name" value="Ser/Thr_kinase_AS"/>
</dbReference>
<feature type="domain" description="Protein kinase" evidence="8">
    <location>
        <begin position="15"/>
        <end position="277"/>
    </location>
</feature>
<evidence type="ECO:0000313" key="9">
    <source>
        <dbReference type="EMBL" id="PRX91857.1"/>
    </source>
</evidence>
<dbReference type="Pfam" id="PF00069">
    <property type="entry name" value="Pkinase"/>
    <property type="match status" value="1"/>
</dbReference>
<evidence type="ECO:0000256" key="2">
    <source>
        <dbReference type="ARBA" id="ARBA00022737"/>
    </source>
</evidence>
<evidence type="ECO:0000256" key="4">
    <source>
        <dbReference type="ARBA" id="ARBA00022840"/>
    </source>
</evidence>
<protein>
    <submittedName>
        <fullName evidence="9">WD domain G-beta repeat uncharacterized protein</fullName>
    </submittedName>
</protein>
<dbReference type="GO" id="GO:0004672">
    <property type="term" value="F:protein kinase activity"/>
    <property type="evidence" value="ECO:0007669"/>
    <property type="project" value="InterPro"/>
</dbReference>
<dbReference type="PROSITE" id="PS00108">
    <property type="entry name" value="PROTEIN_KINASE_ST"/>
    <property type="match status" value="1"/>
</dbReference>
<dbReference type="Gene3D" id="1.10.510.10">
    <property type="entry name" value="Transferase(Phosphotransferase) domain 1"/>
    <property type="match status" value="1"/>
</dbReference>
<dbReference type="Pfam" id="PF00400">
    <property type="entry name" value="WD40"/>
    <property type="match status" value="7"/>
</dbReference>
<dbReference type="InterPro" id="IPR015943">
    <property type="entry name" value="WD40/YVTN_repeat-like_dom_sf"/>
</dbReference>
<dbReference type="InterPro" id="IPR017441">
    <property type="entry name" value="Protein_kinase_ATP_BS"/>
</dbReference>
<dbReference type="InterPro" id="IPR020472">
    <property type="entry name" value="WD40_PAC1"/>
</dbReference>
<dbReference type="PROSITE" id="PS50294">
    <property type="entry name" value="WD_REPEATS_REGION"/>
    <property type="match status" value="6"/>
</dbReference>
<evidence type="ECO:0000256" key="1">
    <source>
        <dbReference type="ARBA" id="ARBA00022574"/>
    </source>
</evidence>
<feature type="repeat" description="WD" evidence="5">
    <location>
        <begin position="607"/>
        <end position="648"/>
    </location>
</feature>
<evidence type="ECO:0000256" key="6">
    <source>
        <dbReference type="PROSITE-ProRule" id="PRU10141"/>
    </source>
</evidence>
<keyword evidence="2" id="KW-0677">Repeat</keyword>